<sequence>MLRNNRIMSIPLKSDFIGAWASGLCLVHCTITPFLFVAQTCAASCCEVAPSWWRSIDLLFLLVSFVAVYRSVGNSSRGWMRYALWIAWVLLSLSVSNEYFGVFEVSEILAQSPAVSLIILHLYNRKYCACEAEACCAVS</sequence>
<dbReference type="GO" id="GO:0016020">
    <property type="term" value="C:membrane"/>
    <property type="evidence" value="ECO:0007669"/>
    <property type="project" value="InterPro"/>
</dbReference>
<dbReference type="Proteomes" id="UP001348817">
    <property type="component" value="Chromosome"/>
</dbReference>
<dbReference type="KEGG" id="fax:FUAX_18130"/>
<evidence type="ECO:0000256" key="1">
    <source>
        <dbReference type="SAM" id="Phobius"/>
    </source>
</evidence>
<keyword evidence="1" id="KW-0812">Transmembrane</keyword>
<organism evidence="2 3">
    <name type="scientific">Fulvitalea axinellae</name>
    <dbReference type="NCBI Taxonomy" id="1182444"/>
    <lineage>
        <taxon>Bacteria</taxon>
        <taxon>Pseudomonadati</taxon>
        <taxon>Bacteroidota</taxon>
        <taxon>Cytophagia</taxon>
        <taxon>Cytophagales</taxon>
        <taxon>Persicobacteraceae</taxon>
        <taxon>Fulvitalea</taxon>
    </lineage>
</organism>
<keyword evidence="1" id="KW-1133">Transmembrane helix</keyword>
<proteinExistence type="predicted"/>
<accession>A0AAU9CB35</accession>
<reference evidence="2 3" key="1">
    <citation type="submission" date="2021-12" db="EMBL/GenBank/DDBJ databases">
        <title>Genome sequencing of bacteria with rrn-lacking chromosome and rrn-plasmid.</title>
        <authorList>
            <person name="Anda M."/>
            <person name="Iwasaki W."/>
        </authorList>
    </citation>
    <scope>NUCLEOTIDE SEQUENCE [LARGE SCALE GENOMIC DNA]</scope>
    <source>
        <strain evidence="2 3">DSM 100852</strain>
    </source>
</reference>
<feature type="transmembrane region" description="Helical" evidence="1">
    <location>
        <begin position="52"/>
        <end position="70"/>
    </location>
</feature>
<evidence type="ECO:0008006" key="4">
    <source>
        <dbReference type="Google" id="ProtNLM"/>
    </source>
</evidence>
<name>A0AAU9CB35_9BACT</name>
<evidence type="ECO:0000313" key="3">
    <source>
        <dbReference type="Proteomes" id="UP001348817"/>
    </source>
</evidence>
<keyword evidence="3" id="KW-1185">Reference proteome</keyword>
<evidence type="ECO:0000313" key="2">
    <source>
        <dbReference type="EMBL" id="BDD09381.1"/>
    </source>
</evidence>
<keyword evidence="1" id="KW-0472">Membrane</keyword>
<dbReference type="EMBL" id="AP025314">
    <property type="protein sequence ID" value="BDD09381.1"/>
    <property type="molecule type" value="Genomic_DNA"/>
</dbReference>
<dbReference type="AlphaFoldDB" id="A0AAU9CB35"/>
<gene>
    <name evidence="2" type="ORF">FUAX_18130</name>
</gene>
<dbReference type="Pfam" id="PF03203">
    <property type="entry name" value="MerC"/>
    <property type="match status" value="1"/>
</dbReference>
<protein>
    <recommendedName>
        <fullName evidence="4">MerC domain-containing protein</fullName>
    </recommendedName>
</protein>
<dbReference type="GO" id="GO:0015097">
    <property type="term" value="F:mercury ion transmembrane transporter activity"/>
    <property type="evidence" value="ECO:0007669"/>
    <property type="project" value="InterPro"/>
</dbReference>
<dbReference type="InterPro" id="IPR004891">
    <property type="entry name" value="Mercury-R_MerC"/>
</dbReference>